<accession>A0A6P0UEX5</accession>
<comment type="caution">
    <text evidence="1">The sequence shown here is derived from an EMBL/GenBank/DDBJ whole genome shotgun (WGS) entry which is preliminary data.</text>
</comment>
<sequence length="147" mass="16802">MGKFLFLFLLFFSNVVVGQELNEWKELASDLSLREYLESSVYDKLSYTKINKDSIISKLINTSHSEPGTKVTIRDVDSISQKPMIIINGVLLKENKIPENITLSMTSSIALVNPEKSVNDYGWRAMYGVIIININKKAFRKIKKNIR</sequence>
<organism evidence="1 2">
    <name type="scientific">Muriicola jejuensis</name>
    <dbReference type="NCBI Taxonomy" id="504488"/>
    <lineage>
        <taxon>Bacteria</taxon>
        <taxon>Pseudomonadati</taxon>
        <taxon>Bacteroidota</taxon>
        <taxon>Flavobacteriia</taxon>
        <taxon>Flavobacteriales</taxon>
        <taxon>Flavobacteriaceae</taxon>
        <taxon>Muriicola</taxon>
    </lineage>
</organism>
<name>A0A6P0UEX5_9FLAO</name>
<reference evidence="1 2" key="1">
    <citation type="submission" date="2020-01" db="EMBL/GenBank/DDBJ databases">
        <title>Muriicola jejuensis KCTC 22299.</title>
        <authorList>
            <person name="Wang G."/>
        </authorList>
    </citation>
    <scope>NUCLEOTIDE SEQUENCE [LARGE SCALE GENOMIC DNA]</scope>
    <source>
        <strain evidence="1 2">KCTC 22299</strain>
    </source>
</reference>
<evidence type="ECO:0008006" key="3">
    <source>
        <dbReference type="Google" id="ProtNLM"/>
    </source>
</evidence>
<dbReference type="AlphaFoldDB" id="A0A6P0UEX5"/>
<keyword evidence="2" id="KW-1185">Reference proteome</keyword>
<protein>
    <recommendedName>
        <fullName evidence="3">TonB-dependent receptor plug domain-containing protein</fullName>
    </recommendedName>
</protein>
<proteinExistence type="predicted"/>
<dbReference type="EMBL" id="JAABOP010000015">
    <property type="protein sequence ID" value="NER11795.1"/>
    <property type="molecule type" value="Genomic_DNA"/>
</dbReference>
<dbReference type="Proteomes" id="UP000468443">
    <property type="component" value="Unassembled WGS sequence"/>
</dbReference>
<evidence type="ECO:0000313" key="1">
    <source>
        <dbReference type="EMBL" id="NER11795.1"/>
    </source>
</evidence>
<dbReference type="RefSeq" id="WP_163694250.1">
    <property type="nucleotide sequence ID" value="NZ_FXTW01000020.1"/>
</dbReference>
<evidence type="ECO:0000313" key="2">
    <source>
        <dbReference type="Proteomes" id="UP000468443"/>
    </source>
</evidence>
<gene>
    <name evidence="1" type="ORF">GWK09_14810</name>
</gene>